<dbReference type="Pfam" id="PF00512">
    <property type="entry name" value="HisKA"/>
    <property type="match status" value="1"/>
</dbReference>
<keyword evidence="11 13" id="KW-0472">Membrane</keyword>
<dbReference type="Gene3D" id="3.30.565.10">
    <property type="entry name" value="Histidine kinase-like ATPase, C-terminal domain"/>
    <property type="match status" value="1"/>
</dbReference>
<dbReference type="Gene3D" id="1.10.287.130">
    <property type="match status" value="1"/>
</dbReference>
<dbReference type="FunFam" id="3.30.565.10:FF:000006">
    <property type="entry name" value="Sensor histidine kinase WalK"/>
    <property type="match status" value="1"/>
</dbReference>
<evidence type="ECO:0000256" key="4">
    <source>
        <dbReference type="ARBA" id="ARBA00012438"/>
    </source>
</evidence>
<evidence type="ECO:0000256" key="1">
    <source>
        <dbReference type="ARBA" id="ARBA00000085"/>
    </source>
</evidence>
<dbReference type="InterPro" id="IPR036097">
    <property type="entry name" value="HisK_dim/P_sf"/>
</dbReference>
<feature type="domain" description="Histidine kinase" evidence="14">
    <location>
        <begin position="267"/>
        <end position="488"/>
    </location>
</feature>
<keyword evidence="7 13" id="KW-0812">Transmembrane</keyword>
<keyword evidence="8 16" id="KW-0418">Kinase</keyword>
<keyword evidence="5" id="KW-0597">Phosphoprotein</keyword>
<feature type="coiled-coil region" evidence="12">
    <location>
        <begin position="294"/>
        <end position="321"/>
    </location>
</feature>
<feature type="transmembrane region" description="Helical" evidence="13">
    <location>
        <begin position="20"/>
        <end position="41"/>
    </location>
</feature>
<dbReference type="InterPro" id="IPR003594">
    <property type="entry name" value="HATPase_dom"/>
</dbReference>
<dbReference type="SUPFAM" id="SSF55874">
    <property type="entry name" value="ATPase domain of HSP90 chaperone/DNA topoisomerase II/histidine kinase"/>
    <property type="match status" value="1"/>
</dbReference>
<evidence type="ECO:0000256" key="11">
    <source>
        <dbReference type="ARBA" id="ARBA00023136"/>
    </source>
</evidence>
<dbReference type="Proteomes" id="UP000243077">
    <property type="component" value="Chromosome"/>
</dbReference>
<reference evidence="16 17" key="1">
    <citation type="submission" date="2018-02" db="EMBL/GenBank/DDBJ databases">
        <title>Complete genome of the streamlined marine actinobacterium Pontimonas salivibrio CL-TW6 adapted to coastal planktonic lifestype.</title>
        <authorList>
            <person name="Cho B.C."/>
            <person name="Hardies S.C."/>
            <person name="Jang G.I."/>
            <person name="Hwang C.Y."/>
        </authorList>
    </citation>
    <scope>NUCLEOTIDE SEQUENCE [LARGE SCALE GENOMIC DNA]</scope>
    <source>
        <strain evidence="16 17">CL-TW6</strain>
    </source>
</reference>
<dbReference type="InterPro" id="IPR003660">
    <property type="entry name" value="HAMP_dom"/>
</dbReference>
<evidence type="ECO:0000256" key="2">
    <source>
        <dbReference type="ARBA" id="ARBA00001968"/>
    </source>
</evidence>
<keyword evidence="12" id="KW-0175">Coiled coil</keyword>
<evidence type="ECO:0000256" key="7">
    <source>
        <dbReference type="ARBA" id="ARBA00022692"/>
    </source>
</evidence>
<dbReference type="InterPro" id="IPR050428">
    <property type="entry name" value="TCS_sensor_his_kinase"/>
</dbReference>
<evidence type="ECO:0000256" key="3">
    <source>
        <dbReference type="ARBA" id="ARBA00004236"/>
    </source>
</evidence>
<dbReference type="EC" id="2.7.13.3" evidence="4"/>
<dbReference type="CDD" id="cd00082">
    <property type="entry name" value="HisKA"/>
    <property type="match status" value="1"/>
</dbReference>
<dbReference type="SUPFAM" id="SSF47384">
    <property type="entry name" value="Homodimeric domain of signal transducing histidine kinase"/>
    <property type="match status" value="1"/>
</dbReference>
<feature type="domain" description="HAMP" evidence="15">
    <location>
        <begin position="199"/>
        <end position="252"/>
    </location>
</feature>
<protein>
    <recommendedName>
        <fullName evidence="4">histidine kinase</fullName>
        <ecNumber evidence="4">2.7.13.3</ecNumber>
    </recommendedName>
</protein>
<evidence type="ECO:0000313" key="16">
    <source>
        <dbReference type="EMBL" id="AVG23427.1"/>
    </source>
</evidence>
<comment type="catalytic activity">
    <reaction evidence="1">
        <text>ATP + protein L-histidine = ADP + protein N-phospho-L-histidine.</text>
        <dbReference type="EC" id="2.7.13.3"/>
    </reaction>
</comment>
<comment type="cofactor">
    <cofactor evidence="2">
        <name>a divalent metal cation</name>
        <dbReference type="ChEBI" id="CHEBI:60240"/>
    </cofactor>
</comment>
<dbReference type="SMART" id="SM00387">
    <property type="entry name" value="HATPase_c"/>
    <property type="match status" value="1"/>
</dbReference>
<dbReference type="OrthoDB" id="9786919at2"/>
<dbReference type="RefSeq" id="WP_104913041.1">
    <property type="nucleotide sequence ID" value="NZ_CP026923.1"/>
</dbReference>
<dbReference type="Pfam" id="PF02518">
    <property type="entry name" value="HATPase_c"/>
    <property type="match status" value="1"/>
</dbReference>
<feature type="transmembrane region" description="Helical" evidence="13">
    <location>
        <begin position="171"/>
        <end position="193"/>
    </location>
</feature>
<evidence type="ECO:0000256" key="8">
    <source>
        <dbReference type="ARBA" id="ARBA00022777"/>
    </source>
</evidence>
<evidence type="ECO:0000259" key="14">
    <source>
        <dbReference type="PROSITE" id="PS50109"/>
    </source>
</evidence>
<organism evidence="16 17">
    <name type="scientific">Pontimonas salivibrio</name>
    <dbReference type="NCBI Taxonomy" id="1159327"/>
    <lineage>
        <taxon>Bacteria</taxon>
        <taxon>Bacillati</taxon>
        <taxon>Actinomycetota</taxon>
        <taxon>Actinomycetes</taxon>
        <taxon>Micrococcales</taxon>
        <taxon>Microbacteriaceae</taxon>
        <taxon>Pontimonas</taxon>
    </lineage>
</organism>
<dbReference type="PROSITE" id="PS50885">
    <property type="entry name" value="HAMP"/>
    <property type="match status" value="1"/>
</dbReference>
<keyword evidence="17" id="KW-1185">Reference proteome</keyword>
<dbReference type="InterPro" id="IPR036890">
    <property type="entry name" value="HATPase_C_sf"/>
</dbReference>
<evidence type="ECO:0000259" key="15">
    <source>
        <dbReference type="PROSITE" id="PS50885"/>
    </source>
</evidence>
<evidence type="ECO:0000256" key="12">
    <source>
        <dbReference type="SAM" id="Coils"/>
    </source>
</evidence>
<dbReference type="PANTHER" id="PTHR45436">
    <property type="entry name" value="SENSOR HISTIDINE KINASE YKOH"/>
    <property type="match status" value="1"/>
</dbReference>
<dbReference type="SMART" id="SM00388">
    <property type="entry name" value="HisKA"/>
    <property type="match status" value="1"/>
</dbReference>
<dbReference type="InterPro" id="IPR003661">
    <property type="entry name" value="HisK_dim/P_dom"/>
</dbReference>
<comment type="subcellular location">
    <subcellularLocation>
        <location evidence="3">Cell membrane</location>
    </subcellularLocation>
</comment>
<dbReference type="PROSITE" id="PS50109">
    <property type="entry name" value="HIS_KIN"/>
    <property type="match status" value="1"/>
</dbReference>
<keyword evidence="9 13" id="KW-1133">Transmembrane helix</keyword>
<dbReference type="EMBL" id="CP026923">
    <property type="protein sequence ID" value="AVG23427.1"/>
    <property type="molecule type" value="Genomic_DNA"/>
</dbReference>
<dbReference type="Gene3D" id="6.10.340.10">
    <property type="match status" value="1"/>
</dbReference>
<dbReference type="CDD" id="cd00075">
    <property type="entry name" value="HATPase"/>
    <property type="match status" value="1"/>
</dbReference>
<evidence type="ECO:0000256" key="10">
    <source>
        <dbReference type="ARBA" id="ARBA00023012"/>
    </source>
</evidence>
<dbReference type="KEGG" id="psai:C3B54_11432"/>
<dbReference type="Pfam" id="PF00672">
    <property type="entry name" value="HAMP"/>
    <property type="match status" value="1"/>
</dbReference>
<dbReference type="PRINTS" id="PR00344">
    <property type="entry name" value="BCTRLSENSOR"/>
</dbReference>
<dbReference type="CDD" id="cd06225">
    <property type="entry name" value="HAMP"/>
    <property type="match status" value="1"/>
</dbReference>
<accession>A0A2L2BP52</accession>
<dbReference type="GO" id="GO:0005886">
    <property type="term" value="C:plasma membrane"/>
    <property type="evidence" value="ECO:0007669"/>
    <property type="project" value="UniProtKB-SubCell"/>
</dbReference>
<evidence type="ECO:0000256" key="9">
    <source>
        <dbReference type="ARBA" id="ARBA00022989"/>
    </source>
</evidence>
<proteinExistence type="predicted"/>
<dbReference type="PANTHER" id="PTHR45436:SF5">
    <property type="entry name" value="SENSOR HISTIDINE KINASE TRCS"/>
    <property type="match status" value="1"/>
</dbReference>
<evidence type="ECO:0000256" key="13">
    <source>
        <dbReference type="SAM" id="Phobius"/>
    </source>
</evidence>
<dbReference type="InterPro" id="IPR005467">
    <property type="entry name" value="His_kinase_dom"/>
</dbReference>
<sequence length="505" mass="55188">MYERLSNWWHATSLRSKITGVTVIVVTVGLMVIGVGTVLSIERYLTAQIDNKIDDAATALPGILNTLDFNDFDRARANGLSNEFFIAAVSATGTVLASNLDDDSFEYGPDVSRLSLAVISEANEPFTLESRNQETTWRVKTFRLNIVSAESGRTLPATLAIGIDLEESRQVVGSFASVFLAFSLVVVVLSAAFTRILVSTTFRPLREVEETAARFAGGDFSQRLSGSTPNTEVGRLTRSLNTMLSRIDRAFADRADTIDQMRRFIGDASHELRTPLVSVRGYAELYRMGALTSKKDVAQAMERIEKEADRMTRLVTDLLELARLDESKPLDIQPVSLAQIAKDQSLDAGAIAPDRDITFSLAPGVVEADTEVEADENKLRQVITNLLQNALRFSPEGSPVEVEVDRSHDPERGIIRVIDHGEGIPEQIRQKIFQRFWRADTSRARETGGSGLGLAIVSSIISRHSGTIWVTETPDGGATFHVTLPLVQNAGGLRSVHTTSAPGSD</sequence>
<dbReference type="SMART" id="SM00304">
    <property type="entry name" value="HAMP"/>
    <property type="match status" value="1"/>
</dbReference>
<dbReference type="FunFam" id="1.10.287.130:FF:000001">
    <property type="entry name" value="Two-component sensor histidine kinase"/>
    <property type="match status" value="1"/>
</dbReference>
<dbReference type="InterPro" id="IPR004358">
    <property type="entry name" value="Sig_transdc_His_kin-like_C"/>
</dbReference>
<dbReference type="GO" id="GO:0000155">
    <property type="term" value="F:phosphorelay sensor kinase activity"/>
    <property type="evidence" value="ECO:0007669"/>
    <property type="project" value="InterPro"/>
</dbReference>
<gene>
    <name evidence="16" type="ORF">C3B54_11432</name>
</gene>
<dbReference type="GO" id="GO:0005509">
    <property type="term" value="F:calcium ion binding"/>
    <property type="evidence" value="ECO:0007669"/>
    <property type="project" value="UniProtKB-ARBA"/>
</dbReference>
<keyword evidence="6" id="KW-0808">Transferase</keyword>
<evidence type="ECO:0000313" key="17">
    <source>
        <dbReference type="Proteomes" id="UP000243077"/>
    </source>
</evidence>
<keyword evidence="10" id="KW-0902">Two-component regulatory system</keyword>
<evidence type="ECO:0000256" key="5">
    <source>
        <dbReference type="ARBA" id="ARBA00022553"/>
    </source>
</evidence>
<dbReference type="SUPFAM" id="SSF158472">
    <property type="entry name" value="HAMP domain-like"/>
    <property type="match status" value="1"/>
</dbReference>
<evidence type="ECO:0000256" key="6">
    <source>
        <dbReference type="ARBA" id="ARBA00022679"/>
    </source>
</evidence>
<name>A0A2L2BP52_9MICO</name>
<dbReference type="AlphaFoldDB" id="A0A2L2BP52"/>